<gene>
    <name evidence="1" type="ORF">RNJ44_02908</name>
</gene>
<keyword evidence="2" id="KW-1185">Reference proteome</keyword>
<evidence type="ECO:0000313" key="2">
    <source>
        <dbReference type="Proteomes" id="UP001623330"/>
    </source>
</evidence>
<dbReference type="PANTHER" id="PTHR38699">
    <property type="entry name" value="CHROMOSOME 1, WHOLE GENOME SHOTGUN SEQUENCE"/>
    <property type="match status" value="1"/>
</dbReference>
<reference evidence="1 2" key="1">
    <citation type="submission" date="2024-05" db="EMBL/GenBank/DDBJ databases">
        <title>Long read based assembly of the Candida bracarensis genome reveals expanded adhesin content.</title>
        <authorList>
            <person name="Marcet-Houben M."/>
            <person name="Ksiezopolska E."/>
            <person name="Gabaldon T."/>
        </authorList>
    </citation>
    <scope>NUCLEOTIDE SEQUENCE [LARGE SCALE GENOMIC DNA]</scope>
    <source>
        <strain evidence="1 2">CBM6</strain>
    </source>
</reference>
<name>A0ABR4P0K9_9SACH</name>
<proteinExistence type="predicted"/>
<organism evidence="1 2">
    <name type="scientific">Nakaseomyces bracarensis</name>
    <dbReference type="NCBI Taxonomy" id="273131"/>
    <lineage>
        <taxon>Eukaryota</taxon>
        <taxon>Fungi</taxon>
        <taxon>Dikarya</taxon>
        <taxon>Ascomycota</taxon>
        <taxon>Saccharomycotina</taxon>
        <taxon>Saccharomycetes</taxon>
        <taxon>Saccharomycetales</taxon>
        <taxon>Saccharomycetaceae</taxon>
        <taxon>Nakaseomyces</taxon>
    </lineage>
</organism>
<dbReference type="EMBL" id="JBEVYD010000002">
    <property type="protein sequence ID" value="KAL3235120.1"/>
    <property type="molecule type" value="Genomic_DNA"/>
</dbReference>
<evidence type="ECO:0000313" key="1">
    <source>
        <dbReference type="EMBL" id="KAL3235120.1"/>
    </source>
</evidence>
<dbReference type="InterPro" id="IPR013898">
    <property type="entry name" value="Atg43"/>
</dbReference>
<comment type="caution">
    <text evidence="1">The sequence shown here is derived from an EMBL/GenBank/DDBJ whole genome shotgun (WGS) entry which is preliminary data.</text>
</comment>
<accession>A0ABR4P0K9</accession>
<protein>
    <submittedName>
        <fullName evidence="1">Uncharacterized protein</fullName>
    </submittedName>
</protein>
<dbReference type="PANTHER" id="PTHR38699:SF1">
    <property type="entry name" value="MITOPHAGY RECEPTOR ATG43"/>
    <property type="match status" value="1"/>
</dbReference>
<sequence length="113" mass="12846">MSLPTIPDTRFEYTFRRALDKERAKVRAQNLVNQSQSQKASGQEEDVGLSAYVVCKVVVRDVLLMPFLQSVLWTGFLLGLKPWLRAVRGLGRSAGQYLNTMLYGGRLSRRELK</sequence>
<dbReference type="Proteomes" id="UP001623330">
    <property type="component" value="Unassembled WGS sequence"/>
</dbReference>